<reference evidence="3" key="1">
    <citation type="submission" date="2022-01" db="EMBL/GenBank/DDBJ databases">
        <authorList>
            <person name="Wang Y."/>
        </authorList>
    </citation>
    <scope>NUCLEOTIDE SEQUENCE</scope>
    <source>
        <strain evidence="3">WB101</strain>
    </source>
</reference>
<keyword evidence="1" id="KW-0175">Coiled coil</keyword>
<dbReference type="Gene3D" id="1.10.101.10">
    <property type="entry name" value="PGBD-like superfamily/PGBD"/>
    <property type="match status" value="1"/>
</dbReference>
<accession>A0ABS9KGH3</accession>
<evidence type="ECO:0000313" key="4">
    <source>
        <dbReference type="Proteomes" id="UP001165366"/>
    </source>
</evidence>
<reference evidence="3" key="2">
    <citation type="submission" date="2024-05" db="EMBL/GenBank/DDBJ databases">
        <title>Rhodohalobacter halophilus gen. nov., sp. nov., a moderately halophilic member of the family Balneolaceae.</title>
        <authorList>
            <person name="Xia J."/>
        </authorList>
    </citation>
    <scope>NUCLEOTIDE SEQUENCE</scope>
    <source>
        <strain evidence="3">WB101</strain>
    </source>
</reference>
<evidence type="ECO:0000256" key="1">
    <source>
        <dbReference type="SAM" id="Coils"/>
    </source>
</evidence>
<dbReference type="EMBL" id="JAKLWS010000023">
    <property type="protein sequence ID" value="MCG2589933.1"/>
    <property type="molecule type" value="Genomic_DNA"/>
</dbReference>
<feature type="coiled-coil region" evidence="1">
    <location>
        <begin position="195"/>
        <end position="222"/>
    </location>
</feature>
<sequence>MALYRRGSTGDEVKQIQRELQDKNHYHGPIDGIFGGGTESAVKAFQRFENLTIDGIVGPETWKELFDEDEVQPPSILNEDLSYRSLALTGAFETSQPPPDCFAGITGDFDGQAISFGALQWNIGQGSLQPLLLKMDEENPEIVEEIFADHCSEFREILQSPHEQQMEWGRSIQDPIRLVLREPWRGLFKSLGRNKEFQQIQVEAAERLYDAAQDLADEYDLKSERAVALMFDIKVQNGSIYSYVREQILRDFDQLSDDAGEEERLIIVANRRAEASNPRWVEDVRNRKLTIARGEGTVHGMHYNLEEDYGIRL</sequence>
<dbReference type="Proteomes" id="UP001165366">
    <property type="component" value="Unassembled WGS sequence"/>
</dbReference>
<gene>
    <name evidence="3" type="ORF">L6773_15255</name>
</gene>
<feature type="domain" description="Peptidoglycan binding-like" evidence="2">
    <location>
        <begin position="9"/>
        <end position="65"/>
    </location>
</feature>
<evidence type="ECO:0000259" key="2">
    <source>
        <dbReference type="Pfam" id="PF01471"/>
    </source>
</evidence>
<organism evidence="3 4">
    <name type="scientific">Rhodohalobacter sulfatireducens</name>
    <dbReference type="NCBI Taxonomy" id="2911366"/>
    <lineage>
        <taxon>Bacteria</taxon>
        <taxon>Pseudomonadati</taxon>
        <taxon>Balneolota</taxon>
        <taxon>Balneolia</taxon>
        <taxon>Balneolales</taxon>
        <taxon>Balneolaceae</taxon>
        <taxon>Rhodohalobacter</taxon>
    </lineage>
</organism>
<name>A0ABS9KGH3_9BACT</name>
<comment type="caution">
    <text evidence="3">The sequence shown here is derived from an EMBL/GenBank/DDBJ whole genome shotgun (WGS) entry which is preliminary data.</text>
</comment>
<dbReference type="InterPro" id="IPR036365">
    <property type="entry name" value="PGBD-like_sf"/>
</dbReference>
<proteinExistence type="predicted"/>
<evidence type="ECO:0000313" key="3">
    <source>
        <dbReference type="EMBL" id="MCG2589933.1"/>
    </source>
</evidence>
<dbReference type="Pfam" id="PF01471">
    <property type="entry name" value="PG_binding_1"/>
    <property type="match status" value="1"/>
</dbReference>
<dbReference type="RefSeq" id="WP_237855291.1">
    <property type="nucleotide sequence ID" value="NZ_JAKLWS010000023.1"/>
</dbReference>
<dbReference type="InterPro" id="IPR036366">
    <property type="entry name" value="PGBDSf"/>
</dbReference>
<dbReference type="SUPFAM" id="SSF47090">
    <property type="entry name" value="PGBD-like"/>
    <property type="match status" value="1"/>
</dbReference>
<keyword evidence="4" id="KW-1185">Reference proteome</keyword>
<protein>
    <submittedName>
        <fullName evidence="3">Peptidoglycan-binding protein</fullName>
    </submittedName>
</protein>
<dbReference type="InterPro" id="IPR002477">
    <property type="entry name" value="Peptidoglycan-bd-like"/>
</dbReference>